<name>A0A2H0NBY9_9BACT</name>
<accession>A0A2H0NBY9</accession>
<evidence type="ECO:0000256" key="1">
    <source>
        <dbReference type="ARBA" id="ARBA00022676"/>
    </source>
</evidence>
<evidence type="ECO:0000256" key="2">
    <source>
        <dbReference type="ARBA" id="ARBA00022679"/>
    </source>
</evidence>
<keyword evidence="1" id="KW-0328">Glycosyltransferase</keyword>
<evidence type="ECO:0000313" key="4">
    <source>
        <dbReference type="Proteomes" id="UP000230564"/>
    </source>
</evidence>
<keyword evidence="2" id="KW-0808">Transferase</keyword>
<dbReference type="InterPro" id="IPR004629">
    <property type="entry name" value="WecG_TagA_CpsF"/>
</dbReference>
<dbReference type="NCBIfam" id="TIGR00696">
    <property type="entry name" value="wecG_tagA_cpsF"/>
    <property type="match status" value="1"/>
</dbReference>
<sequence>MKEYNILGIRVHTIPKHIIKNLLHVYLNSDQQHQIVTVNPEFIVSAQNDNKFRKIINEASLATIDGAGIIKALQFFGQPISLDDRITGVDLTEMLLKIAVNNNNKILFCLNSRGLTKPDDFFMKIKKRYPDLDFQVADENILLEKADIFNPEIILVGLGAPTQDIWIWENLSRIPSARIAVGVGGTFDFMSGRISRAPKILRSFGLEWLWRVFRQPHRLHRINRAIFIFPYLVVKDRIKKSIKNSNNKEKL</sequence>
<comment type="caution">
    <text evidence="3">The sequence shown here is derived from an EMBL/GenBank/DDBJ whole genome shotgun (WGS) entry which is preliminary data.</text>
</comment>
<dbReference type="EMBL" id="PCWQ01000013">
    <property type="protein sequence ID" value="PIR06403.1"/>
    <property type="molecule type" value="Genomic_DNA"/>
</dbReference>
<evidence type="ECO:0000313" key="3">
    <source>
        <dbReference type="EMBL" id="PIR06403.1"/>
    </source>
</evidence>
<organism evidence="3 4">
    <name type="scientific">Candidatus Komeilibacteria bacterium CG11_big_fil_rev_8_21_14_0_20_36_20</name>
    <dbReference type="NCBI Taxonomy" id="1974477"/>
    <lineage>
        <taxon>Bacteria</taxon>
        <taxon>Candidatus Komeiliibacteriota</taxon>
    </lineage>
</organism>
<proteinExistence type="predicted"/>
<dbReference type="PANTHER" id="PTHR34136:SF1">
    <property type="entry name" value="UDP-N-ACETYL-D-MANNOSAMINURONIC ACID TRANSFERASE"/>
    <property type="match status" value="1"/>
</dbReference>
<dbReference type="AlphaFoldDB" id="A0A2H0NBY9"/>
<gene>
    <name evidence="3" type="ORF">COV55_03915</name>
</gene>
<dbReference type="CDD" id="cd06533">
    <property type="entry name" value="Glyco_transf_WecG_TagA"/>
    <property type="match status" value="1"/>
</dbReference>
<reference evidence="3 4" key="1">
    <citation type="submission" date="2017-09" db="EMBL/GenBank/DDBJ databases">
        <title>Depth-based differentiation of microbial function through sediment-hosted aquifers and enrichment of novel symbionts in the deep terrestrial subsurface.</title>
        <authorList>
            <person name="Probst A.J."/>
            <person name="Ladd B."/>
            <person name="Jarett J.K."/>
            <person name="Geller-Mcgrath D.E."/>
            <person name="Sieber C.M."/>
            <person name="Emerson J.B."/>
            <person name="Anantharaman K."/>
            <person name="Thomas B.C."/>
            <person name="Malmstrom R."/>
            <person name="Stieglmeier M."/>
            <person name="Klingl A."/>
            <person name="Woyke T."/>
            <person name="Ryan C.M."/>
            <person name="Banfield J.F."/>
        </authorList>
    </citation>
    <scope>NUCLEOTIDE SEQUENCE [LARGE SCALE GENOMIC DNA]</scope>
    <source>
        <strain evidence="3">CG11_big_fil_rev_8_21_14_0_20_36_20</strain>
    </source>
</reference>
<dbReference type="Proteomes" id="UP000230564">
    <property type="component" value="Unassembled WGS sequence"/>
</dbReference>
<dbReference type="GO" id="GO:0016758">
    <property type="term" value="F:hexosyltransferase activity"/>
    <property type="evidence" value="ECO:0007669"/>
    <property type="project" value="TreeGrafter"/>
</dbReference>
<evidence type="ECO:0008006" key="5">
    <source>
        <dbReference type="Google" id="ProtNLM"/>
    </source>
</evidence>
<protein>
    <recommendedName>
        <fullName evidence="5">Glycosyltransferase</fullName>
    </recommendedName>
</protein>
<dbReference type="PANTHER" id="PTHR34136">
    <property type="match status" value="1"/>
</dbReference>
<dbReference type="Pfam" id="PF03808">
    <property type="entry name" value="Glyco_tran_WecG"/>
    <property type="match status" value="1"/>
</dbReference>